<dbReference type="Pfam" id="PF00004">
    <property type="entry name" value="AAA"/>
    <property type="match status" value="1"/>
</dbReference>
<dbReference type="InterPro" id="IPR021886">
    <property type="entry name" value="MgsA_C"/>
</dbReference>
<dbReference type="FunFam" id="1.20.272.10:FF:000001">
    <property type="entry name" value="Putative AAA family ATPase"/>
    <property type="match status" value="1"/>
</dbReference>
<keyword evidence="3" id="KW-0547">Nucleotide-binding</keyword>
<dbReference type="CDD" id="cd00009">
    <property type="entry name" value="AAA"/>
    <property type="match status" value="1"/>
</dbReference>
<dbReference type="GO" id="GO:0008047">
    <property type="term" value="F:enzyme activator activity"/>
    <property type="evidence" value="ECO:0007669"/>
    <property type="project" value="TreeGrafter"/>
</dbReference>
<dbReference type="Gene3D" id="3.40.50.300">
    <property type="entry name" value="P-loop containing nucleotide triphosphate hydrolases"/>
    <property type="match status" value="1"/>
</dbReference>
<feature type="region of interest" description="Disordered" evidence="5">
    <location>
        <begin position="735"/>
        <end position="772"/>
    </location>
</feature>
<dbReference type="GO" id="GO:0000731">
    <property type="term" value="P:DNA synthesis involved in DNA repair"/>
    <property type="evidence" value="ECO:0007669"/>
    <property type="project" value="TreeGrafter"/>
</dbReference>
<proteinExistence type="inferred from homology"/>
<feature type="compositionally biased region" description="Polar residues" evidence="5">
    <location>
        <begin position="188"/>
        <end position="200"/>
    </location>
</feature>
<dbReference type="Pfam" id="PF12002">
    <property type="entry name" value="MgsA_C"/>
    <property type="match status" value="1"/>
</dbReference>
<dbReference type="PANTHER" id="PTHR13779:SF7">
    <property type="entry name" value="ATPASE WRNIP1"/>
    <property type="match status" value="1"/>
</dbReference>
<dbReference type="InterPro" id="IPR032423">
    <property type="entry name" value="AAA_assoc_2"/>
</dbReference>
<dbReference type="InterPro" id="IPR003959">
    <property type="entry name" value="ATPase_AAA_core"/>
</dbReference>
<name>A0AAX4H6T5_9ASCO</name>
<evidence type="ECO:0000256" key="3">
    <source>
        <dbReference type="ARBA" id="ARBA00022741"/>
    </source>
</evidence>
<dbReference type="FunFam" id="3.40.50.300:FF:000137">
    <property type="entry name" value="Replication-associated recombination protein A"/>
    <property type="match status" value="1"/>
</dbReference>
<keyword evidence="4" id="KW-0067">ATP-binding</keyword>
<protein>
    <recommendedName>
        <fullName evidence="6">AAA+ ATPase domain-containing protein</fullName>
    </recommendedName>
</protein>
<dbReference type="SMART" id="SM00382">
    <property type="entry name" value="AAA"/>
    <property type="match status" value="1"/>
</dbReference>
<gene>
    <name evidence="7" type="ORF">PUMCH_001476</name>
</gene>
<dbReference type="InterPro" id="IPR008921">
    <property type="entry name" value="DNA_pol3_clamp-load_cplx_C"/>
</dbReference>
<keyword evidence="2" id="KW-0235">DNA replication</keyword>
<evidence type="ECO:0000256" key="2">
    <source>
        <dbReference type="ARBA" id="ARBA00022705"/>
    </source>
</evidence>
<feature type="region of interest" description="Disordered" evidence="5">
    <location>
        <begin position="187"/>
        <end position="207"/>
    </location>
</feature>
<dbReference type="KEGG" id="asau:88172541"/>
<dbReference type="Pfam" id="PF16193">
    <property type="entry name" value="AAA_assoc_2"/>
    <property type="match status" value="1"/>
</dbReference>
<dbReference type="InterPro" id="IPR027417">
    <property type="entry name" value="P-loop_NTPase"/>
</dbReference>
<evidence type="ECO:0000313" key="8">
    <source>
        <dbReference type="Proteomes" id="UP001338582"/>
    </source>
</evidence>
<evidence type="ECO:0000259" key="6">
    <source>
        <dbReference type="SMART" id="SM00382"/>
    </source>
</evidence>
<keyword evidence="8" id="KW-1185">Reference proteome</keyword>
<dbReference type="GO" id="GO:0017116">
    <property type="term" value="F:single-stranded DNA helicase activity"/>
    <property type="evidence" value="ECO:0007669"/>
    <property type="project" value="TreeGrafter"/>
</dbReference>
<evidence type="ECO:0000256" key="1">
    <source>
        <dbReference type="ARBA" id="ARBA00008959"/>
    </source>
</evidence>
<dbReference type="GeneID" id="88172541"/>
<dbReference type="GO" id="GO:0016887">
    <property type="term" value="F:ATP hydrolysis activity"/>
    <property type="evidence" value="ECO:0007669"/>
    <property type="project" value="InterPro"/>
</dbReference>
<dbReference type="Gene3D" id="1.10.3710.10">
    <property type="entry name" value="DNA polymerase III clamp loader subunits, C-terminal domain"/>
    <property type="match status" value="1"/>
</dbReference>
<dbReference type="RefSeq" id="XP_062876594.1">
    <property type="nucleotide sequence ID" value="XM_063020524.1"/>
</dbReference>
<evidence type="ECO:0000256" key="5">
    <source>
        <dbReference type="SAM" id="MobiDB-lite"/>
    </source>
</evidence>
<sequence>MKRNDLFVKARKNLLFSLKKSRLSFYIRYQYLQTNQTKFPLLKWTNCRMEEACPLCFKSFPLKFLERHVNSCLDTVGTEKEETRKSPEAEKERQNAFTALGLRSDSKKAADKNKKGGATLTSILLAEKRLKKKQEDLERRISSELNAEKLPERHVIDLVDSIDVEPKSENDQLLSSVPTNIAAAEITPVSSQHKTQTQESMDLDQEDEEDQSALLASASALLPQKVLLPHEEYSKLKRESEYPLAHRLRPTSLDDFFGQEKLAGENGILRNFIAAQNIPSFILWGVPGVGKTSLARIVASSSKHRFVELSGTDSNAKKLRETFETAQNEKLRSGTKTILFLDEIHRFNRAVQDLLLPAIEKGVVTVIGATTENPSFSLNNALLSRMHTFVMEPLSHEALVRILSKGLLLLNKSRKIVYKLHLMAFSKESLDYIAQLSTGDSRVALNLLESVNAYLSGLQFKSIDIQDESNETFEIPPKTGIIKVSLDKLKPLLKTRNFQQSYDRKGDNHYDTISAFHKSVRGSDADAALFYLVKMLHGGEDPLFIIRRMIVIASEDIGLRDLTCLPFAIAALEALQFVGMPEGEIILAHCAVKLARAPKSTKLYRALRNAQALLKENPQIAQLPVPIHLRNAPTALMKELGYGELYKYNPNFQHGLAKQNFLPPEVKDLHLVEETHLGLNVDDNVDKSEYEAAEKEEQEYKSFKALRKSQIMDQMANFRRRHKKRKFRASDYLSSDDRAEGLSSYDENLSKDAQPEYFDGTEMDKYSQGLAD</sequence>
<accession>A0AAX4H6T5</accession>
<feature type="domain" description="AAA+ ATPase" evidence="6">
    <location>
        <begin position="277"/>
        <end position="414"/>
    </location>
</feature>
<dbReference type="InterPro" id="IPR051314">
    <property type="entry name" value="AAA_ATPase_RarA/MGS1/WRNIP1"/>
</dbReference>
<dbReference type="SUPFAM" id="SSF48019">
    <property type="entry name" value="post-AAA+ oligomerization domain-like"/>
    <property type="match status" value="1"/>
</dbReference>
<dbReference type="Gene3D" id="1.20.272.10">
    <property type="match status" value="1"/>
</dbReference>
<evidence type="ECO:0000313" key="7">
    <source>
        <dbReference type="EMBL" id="WPK24211.1"/>
    </source>
</evidence>
<dbReference type="GO" id="GO:0005634">
    <property type="term" value="C:nucleus"/>
    <property type="evidence" value="ECO:0007669"/>
    <property type="project" value="TreeGrafter"/>
</dbReference>
<dbReference type="EMBL" id="CP138895">
    <property type="protein sequence ID" value="WPK24211.1"/>
    <property type="molecule type" value="Genomic_DNA"/>
</dbReference>
<organism evidence="7 8">
    <name type="scientific">Australozyma saopauloensis</name>
    <dbReference type="NCBI Taxonomy" id="291208"/>
    <lineage>
        <taxon>Eukaryota</taxon>
        <taxon>Fungi</taxon>
        <taxon>Dikarya</taxon>
        <taxon>Ascomycota</taxon>
        <taxon>Saccharomycotina</taxon>
        <taxon>Pichiomycetes</taxon>
        <taxon>Metschnikowiaceae</taxon>
        <taxon>Australozyma</taxon>
    </lineage>
</organism>
<dbReference type="GO" id="GO:0005524">
    <property type="term" value="F:ATP binding"/>
    <property type="evidence" value="ECO:0007669"/>
    <property type="project" value="UniProtKB-KW"/>
</dbReference>
<reference evidence="7 8" key="1">
    <citation type="submission" date="2023-10" db="EMBL/GenBank/DDBJ databases">
        <title>Draft Genome Sequence of Candida saopaulonensis from a very Premature Infant with Sepsis.</title>
        <authorList>
            <person name="Ning Y."/>
            <person name="Dai R."/>
            <person name="Xiao M."/>
            <person name="Xu Y."/>
            <person name="Yan Q."/>
            <person name="Zhang L."/>
        </authorList>
    </citation>
    <scope>NUCLEOTIDE SEQUENCE [LARGE SCALE GENOMIC DNA]</scope>
    <source>
        <strain evidence="7 8">19XY460</strain>
    </source>
</reference>
<dbReference type="CDD" id="cd18139">
    <property type="entry name" value="HLD_clamp_RarA"/>
    <property type="match status" value="1"/>
</dbReference>
<dbReference type="Proteomes" id="UP001338582">
    <property type="component" value="Chromosome 2"/>
</dbReference>
<evidence type="ECO:0000256" key="4">
    <source>
        <dbReference type="ARBA" id="ARBA00022840"/>
    </source>
</evidence>
<dbReference type="SUPFAM" id="SSF52540">
    <property type="entry name" value="P-loop containing nucleoside triphosphate hydrolases"/>
    <property type="match status" value="1"/>
</dbReference>
<dbReference type="InterPro" id="IPR003593">
    <property type="entry name" value="AAA+_ATPase"/>
</dbReference>
<dbReference type="Gene3D" id="1.10.8.60">
    <property type="match status" value="1"/>
</dbReference>
<dbReference type="PANTHER" id="PTHR13779">
    <property type="entry name" value="WERNER HELICASE-INTERACTING PROTEIN 1 FAMILY MEMBER"/>
    <property type="match status" value="1"/>
</dbReference>
<dbReference type="AlphaFoldDB" id="A0AAX4H6T5"/>
<dbReference type="GO" id="GO:0003677">
    <property type="term" value="F:DNA binding"/>
    <property type="evidence" value="ECO:0007669"/>
    <property type="project" value="InterPro"/>
</dbReference>
<comment type="similarity">
    <text evidence="1">Belongs to the AAA ATPase family. RarA/MGS1/WRNIP1 subfamily.</text>
</comment>
<dbReference type="GO" id="GO:0006271">
    <property type="term" value="P:DNA strand elongation involved in DNA replication"/>
    <property type="evidence" value="ECO:0007669"/>
    <property type="project" value="UniProtKB-ARBA"/>
</dbReference>